<comment type="caution">
    <text evidence="1">The sequence shown here is derived from an EMBL/GenBank/DDBJ whole genome shotgun (WGS) entry which is preliminary data.</text>
</comment>
<evidence type="ECO:0000313" key="1">
    <source>
        <dbReference type="EMBL" id="KAK3060213.1"/>
    </source>
</evidence>
<keyword evidence="2" id="KW-1185">Reference proteome</keyword>
<dbReference type="Proteomes" id="UP001186974">
    <property type="component" value="Unassembled WGS sequence"/>
</dbReference>
<protein>
    <submittedName>
        <fullName evidence="1">Uncharacterized protein</fullName>
    </submittedName>
</protein>
<dbReference type="EMBL" id="JAWDJW010008758">
    <property type="protein sequence ID" value="KAK3060213.1"/>
    <property type="molecule type" value="Genomic_DNA"/>
</dbReference>
<name>A0ACC3D0Z5_9PEZI</name>
<gene>
    <name evidence="1" type="ORF">LTS18_009057</name>
</gene>
<sequence length="184" mass="20795">MIETLMNNVLPITKPPTELCLMIFEDLLENKLPSAQTLKSVAMSSYRQKLNLTPSLLATSRFVKETCKDMMLKHTTVQIIMHTLVYRSGFGVVRSESQLRILSKDWNGAAFSGHNAEDTVGRIPAGYEAILEALPFLCKIRNFQFLIYLKVGQELRQQDPPVGWTSKMQAMLRAIVGAIMDRHP</sequence>
<reference evidence="1" key="1">
    <citation type="submission" date="2024-09" db="EMBL/GenBank/DDBJ databases">
        <title>Black Yeasts Isolated from many extreme environments.</title>
        <authorList>
            <person name="Coleine C."/>
            <person name="Stajich J.E."/>
            <person name="Selbmann L."/>
        </authorList>
    </citation>
    <scope>NUCLEOTIDE SEQUENCE</scope>
    <source>
        <strain evidence="1">CCFEE 5737</strain>
    </source>
</reference>
<accession>A0ACC3D0Z5</accession>
<organism evidence="1 2">
    <name type="scientific">Coniosporium uncinatum</name>
    <dbReference type="NCBI Taxonomy" id="93489"/>
    <lineage>
        <taxon>Eukaryota</taxon>
        <taxon>Fungi</taxon>
        <taxon>Dikarya</taxon>
        <taxon>Ascomycota</taxon>
        <taxon>Pezizomycotina</taxon>
        <taxon>Dothideomycetes</taxon>
        <taxon>Dothideomycetes incertae sedis</taxon>
        <taxon>Coniosporium</taxon>
    </lineage>
</organism>
<proteinExistence type="predicted"/>
<evidence type="ECO:0000313" key="2">
    <source>
        <dbReference type="Proteomes" id="UP001186974"/>
    </source>
</evidence>